<dbReference type="EMBL" id="VEPZ02000929">
    <property type="protein sequence ID" value="KAE8710507.1"/>
    <property type="molecule type" value="Genomic_DNA"/>
</dbReference>
<comment type="similarity">
    <text evidence="1 5">Belongs to the FMO family.</text>
</comment>
<keyword evidence="4 5" id="KW-0560">Oxidoreductase</keyword>
<dbReference type="Gene3D" id="3.50.50.60">
    <property type="entry name" value="FAD/NAD(P)-binding domain"/>
    <property type="match status" value="2"/>
</dbReference>
<dbReference type="GO" id="GO:0004499">
    <property type="term" value="F:N,N-dimethylaniline monooxygenase activity"/>
    <property type="evidence" value="ECO:0007669"/>
    <property type="project" value="InterPro"/>
</dbReference>
<evidence type="ECO:0000313" key="7">
    <source>
        <dbReference type="Proteomes" id="UP000436088"/>
    </source>
</evidence>
<comment type="cofactor">
    <cofactor evidence="5">
        <name>FAD</name>
        <dbReference type="ChEBI" id="CHEBI:57692"/>
    </cofactor>
</comment>
<dbReference type="GO" id="GO:0050660">
    <property type="term" value="F:flavin adenine dinucleotide binding"/>
    <property type="evidence" value="ECO:0007669"/>
    <property type="project" value="InterPro"/>
</dbReference>
<protein>
    <recommendedName>
        <fullName evidence="5">Flavin-containing monooxygenase</fullName>
        <ecNumber evidence="5">1.-.-.-</ecNumber>
    </recommendedName>
</protein>
<dbReference type="Proteomes" id="UP000436088">
    <property type="component" value="Unassembled WGS sequence"/>
</dbReference>
<keyword evidence="2 5" id="KW-0285">Flavoprotein</keyword>
<organism evidence="6 7">
    <name type="scientific">Hibiscus syriacus</name>
    <name type="common">Rose of Sharon</name>
    <dbReference type="NCBI Taxonomy" id="106335"/>
    <lineage>
        <taxon>Eukaryota</taxon>
        <taxon>Viridiplantae</taxon>
        <taxon>Streptophyta</taxon>
        <taxon>Embryophyta</taxon>
        <taxon>Tracheophyta</taxon>
        <taxon>Spermatophyta</taxon>
        <taxon>Magnoliopsida</taxon>
        <taxon>eudicotyledons</taxon>
        <taxon>Gunneridae</taxon>
        <taxon>Pentapetalae</taxon>
        <taxon>rosids</taxon>
        <taxon>malvids</taxon>
        <taxon>Malvales</taxon>
        <taxon>Malvaceae</taxon>
        <taxon>Malvoideae</taxon>
        <taxon>Hibiscus</taxon>
    </lineage>
</organism>
<proteinExistence type="inferred from homology"/>
<evidence type="ECO:0000256" key="2">
    <source>
        <dbReference type="ARBA" id="ARBA00022630"/>
    </source>
</evidence>
<gene>
    <name evidence="6" type="ORF">F3Y22_tig00110321pilonHSYRG00293</name>
</gene>
<dbReference type="InterPro" id="IPR036188">
    <property type="entry name" value="FAD/NAD-bd_sf"/>
</dbReference>
<dbReference type="InterPro" id="IPR050346">
    <property type="entry name" value="FMO-like"/>
</dbReference>
<reference evidence="6" key="1">
    <citation type="submission" date="2019-09" db="EMBL/GenBank/DDBJ databases">
        <title>Draft genome information of white flower Hibiscus syriacus.</title>
        <authorList>
            <person name="Kim Y.-M."/>
        </authorList>
    </citation>
    <scope>NUCLEOTIDE SEQUENCE [LARGE SCALE GENOMIC DNA]</scope>
    <source>
        <strain evidence="6">YM2019G1</strain>
    </source>
</reference>
<dbReference type="AlphaFoldDB" id="A0A6A3B499"/>
<evidence type="ECO:0000256" key="1">
    <source>
        <dbReference type="ARBA" id="ARBA00009183"/>
    </source>
</evidence>
<sequence>MAYHCESPYPVLSNSKIAIIGAGVSGLAAAKQLYHHNPIVFEASDSIGGVWKSCAYNSTKLQSTRKNYEFAEFPWQNRDDPSLPSKLEVLDYLESYAKHFDVLRFVKFNSKVVELRFSGCSETTDLTGNAGLHEGAEGQPCTMVSSSMKDLTKPYSGPSFATSYLPWRGASKFMESFLLWKLPLNKYGLKPDHSFEEDIAACQMVTVPKTFFAEADKGNIVFKRASAWWFWEEGIEFGDNTKTKADVVILATACDDLFFRDTIHPLIPNMAFVGYVESFSNVRASELRSMWVARLIDENFKLPSTEIMVEQTLRDMEFMRKKTRFYKRPCVAAFNINHDDQICEEMG</sequence>
<dbReference type="Pfam" id="PF00743">
    <property type="entry name" value="FMO-like"/>
    <property type="match status" value="1"/>
</dbReference>
<name>A0A6A3B499_HIBSY</name>
<evidence type="ECO:0000256" key="5">
    <source>
        <dbReference type="RuleBase" id="RU361177"/>
    </source>
</evidence>
<dbReference type="PANTHER" id="PTHR23023">
    <property type="entry name" value="DIMETHYLANILINE MONOOXYGENASE"/>
    <property type="match status" value="1"/>
</dbReference>
<dbReference type="InterPro" id="IPR020946">
    <property type="entry name" value="Flavin_mOase-like"/>
</dbReference>
<evidence type="ECO:0000256" key="3">
    <source>
        <dbReference type="ARBA" id="ARBA00022827"/>
    </source>
</evidence>
<accession>A0A6A3B499</accession>
<dbReference type="SUPFAM" id="SSF51905">
    <property type="entry name" value="FAD/NAD(P)-binding domain"/>
    <property type="match status" value="2"/>
</dbReference>
<dbReference type="GO" id="GO:0050661">
    <property type="term" value="F:NADP binding"/>
    <property type="evidence" value="ECO:0007669"/>
    <property type="project" value="InterPro"/>
</dbReference>
<evidence type="ECO:0000313" key="6">
    <source>
        <dbReference type="EMBL" id="KAE8710507.1"/>
    </source>
</evidence>
<keyword evidence="5 6" id="KW-0503">Monooxygenase</keyword>
<comment type="caution">
    <text evidence="6">The sequence shown here is derived from an EMBL/GenBank/DDBJ whole genome shotgun (WGS) entry which is preliminary data.</text>
</comment>
<dbReference type="EC" id="1.-.-.-" evidence="5"/>
<keyword evidence="3 5" id="KW-0274">FAD</keyword>
<evidence type="ECO:0000256" key="4">
    <source>
        <dbReference type="ARBA" id="ARBA00023002"/>
    </source>
</evidence>
<keyword evidence="7" id="KW-1185">Reference proteome</keyword>